<proteinExistence type="predicted"/>
<keyword evidence="2" id="KW-1185">Reference proteome</keyword>
<organism evidence="1 2">
    <name type="scientific">Sphingobium jiangsuense</name>
    <dbReference type="NCBI Taxonomy" id="870476"/>
    <lineage>
        <taxon>Bacteria</taxon>
        <taxon>Pseudomonadati</taxon>
        <taxon>Pseudomonadota</taxon>
        <taxon>Alphaproteobacteria</taxon>
        <taxon>Sphingomonadales</taxon>
        <taxon>Sphingomonadaceae</taxon>
        <taxon>Sphingobium</taxon>
    </lineage>
</organism>
<sequence>MIIGWEIGQCTPLRPRFCGFCARYGGLDIRQGSFLHILRAVRRAIIPDLPFSPHR</sequence>
<gene>
    <name evidence="1" type="ORF">GGR43_004581</name>
</gene>
<dbReference type="Proteomes" id="UP000571950">
    <property type="component" value="Unassembled WGS sequence"/>
</dbReference>
<evidence type="ECO:0000313" key="1">
    <source>
        <dbReference type="EMBL" id="MBB3928836.1"/>
    </source>
</evidence>
<accession>A0A7W6BPN5</accession>
<dbReference type="EMBL" id="JACIDT010000037">
    <property type="protein sequence ID" value="MBB3928836.1"/>
    <property type="molecule type" value="Genomic_DNA"/>
</dbReference>
<comment type="caution">
    <text evidence="1">The sequence shown here is derived from an EMBL/GenBank/DDBJ whole genome shotgun (WGS) entry which is preliminary data.</text>
</comment>
<dbReference type="AlphaFoldDB" id="A0A7W6BPN5"/>
<protein>
    <submittedName>
        <fullName evidence="1">Uncharacterized protein</fullName>
    </submittedName>
</protein>
<name>A0A7W6BPN5_9SPHN</name>
<reference evidence="1 2" key="1">
    <citation type="submission" date="2020-08" db="EMBL/GenBank/DDBJ databases">
        <title>Genomic Encyclopedia of Type Strains, Phase IV (KMG-IV): sequencing the most valuable type-strain genomes for metagenomic binning, comparative biology and taxonomic classification.</title>
        <authorList>
            <person name="Goeker M."/>
        </authorList>
    </citation>
    <scope>NUCLEOTIDE SEQUENCE [LARGE SCALE GENOMIC DNA]</scope>
    <source>
        <strain evidence="1 2">DSM 26189</strain>
    </source>
</reference>
<evidence type="ECO:0000313" key="2">
    <source>
        <dbReference type="Proteomes" id="UP000571950"/>
    </source>
</evidence>